<name>A0ABY4E089_9NEIS</name>
<reference evidence="1 2" key="1">
    <citation type="journal article" date="2022" name="Res Sq">
        <title>Evolution of multicellular longitudinally dividing oral cavity symbionts (Neisseriaceae).</title>
        <authorList>
            <person name="Nyongesa S."/>
            <person name="Weber P."/>
            <person name="Bernet E."/>
            <person name="Pullido F."/>
            <person name="Nieckarz M."/>
            <person name="Delaby M."/>
            <person name="Nieves C."/>
            <person name="Viehboeck T."/>
            <person name="Krause N."/>
            <person name="Rivera-Millot A."/>
            <person name="Nakamura A."/>
            <person name="Vischer N."/>
            <person name="VanNieuwenhze M."/>
            <person name="Brun Y."/>
            <person name="Cava F."/>
            <person name="Bulgheresi S."/>
            <person name="Veyrier F."/>
        </authorList>
    </citation>
    <scope>NUCLEOTIDE SEQUENCE [LARGE SCALE GENOMIC DNA]</scope>
    <source>
        <strain evidence="1 2">SN4</strain>
    </source>
</reference>
<sequence length="128" mass="14873">MRSVWINRFDASGKQTQINKWELHHCKNEDTHVVHLLSGYTFTKLNSTANGHVGSTLCEHIANQRGDGWLYTEDGETPPDSYSLIVIRTKQIWLPKVIIGKDAQNYEITCWHPMHLPEFDKHWNDRSS</sequence>
<accession>A0ABY4E089</accession>
<keyword evidence="2" id="KW-1185">Reference proteome</keyword>
<dbReference type="RefSeq" id="WP_058356858.1">
    <property type="nucleotide sequence ID" value="NZ_CABKVG010000010.1"/>
</dbReference>
<dbReference type="EMBL" id="CP091511">
    <property type="protein sequence ID" value="UOO89155.1"/>
    <property type="molecule type" value="Genomic_DNA"/>
</dbReference>
<organism evidence="1 2">
    <name type="scientific">Vitreoscilla massiliensis</name>
    <dbReference type="NCBI Taxonomy" id="1689272"/>
    <lineage>
        <taxon>Bacteria</taxon>
        <taxon>Pseudomonadati</taxon>
        <taxon>Pseudomonadota</taxon>
        <taxon>Betaproteobacteria</taxon>
        <taxon>Neisseriales</taxon>
        <taxon>Neisseriaceae</taxon>
        <taxon>Vitreoscilla</taxon>
    </lineage>
</organism>
<dbReference type="Proteomes" id="UP000832011">
    <property type="component" value="Chromosome"/>
</dbReference>
<gene>
    <name evidence="1" type="ORF">LVJ82_17190</name>
</gene>
<evidence type="ECO:0000313" key="2">
    <source>
        <dbReference type="Proteomes" id="UP000832011"/>
    </source>
</evidence>
<evidence type="ECO:0000313" key="1">
    <source>
        <dbReference type="EMBL" id="UOO89155.1"/>
    </source>
</evidence>
<proteinExistence type="predicted"/>
<protein>
    <submittedName>
        <fullName evidence="1">Uncharacterized protein</fullName>
    </submittedName>
</protein>